<dbReference type="InterPro" id="IPR003812">
    <property type="entry name" value="Fido"/>
</dbReference>
<dbReference type="AlphaFoldDB" id="A0A1B1N9J5"/>
<dbReference type="KEGG" id="serj:SGUI_0700"/>
<feature type="domain" description="Fido" evidence="3">
    <location>
        <begin position="140"/>
        <end position="287"/>
    </location>
</feature>
<sequence length="398" mass="43329">MVDAGWPRTGLESLPWGPSTGAVGLTRRERAAAAKDRYDAALVPEIAHLDPRLSREAEVESEDAVTEVARFDARMGHEVLPFAGVLLRGESIASSDIEHITSSARNIALAEATGGVGGNAALVARNVHAMVRAIDRTTGVDRDGILSLHAELMEGDPRHAAGVLRQEPVWIGGFASTPVGAHFVAPHHSRVPAALDDLLRFSRRPDLPRISQLAIAHAQFETIHPFTDGNGRVGRALMHVMLRESGLVQQGLVPISAGLLTDTSSYHRALDAYREGEPEPIVRLFTTSALLAVSNGTRLVETVRTIRLSWDDRLRVRRGANAWRVADLLLRRPLLTARLLESELGLSPTHAPRVMAPLLDAGIVRAGRHHSSRAAYWWSPELTDAVDDFAVRAGRRRL</sequence>
<protein>
    <recommendedName>
        <fullName evidence="3">Fido domain-containing protein</fullName>
    </recommendedName>
</protein>
<organism evidence="4 5">
    <name type="scientific">Serinicoccus hydrothermalis</name>
    <dbReference type="NCBI Taxonomy" id="1758689"/>
    <lineage>
        <taxon>Bacteria</taxon>
        <taxon>Bacillati</taxon>
        <taxon>Actinomycetota</taxon>
        <taxon>Actinomycetes</taxon>
        <taxon>Micrococcales</taxon>
        <taxon>Ornithinimicrobiaceae</taxon>
        <taxon>Serinicoccus</taxon>
    </lineage>
</organism>
<keyword evidence="2" id="KW-0067">ATP-binding</keyword>
<evidence type="ECO:0000313" key="4">
    <source>
        <dbReference type="EMBL" id="ANS78096.1"/>
    </source>
</evidence>
<keyword evidence="2" id="KW-0547">Nucleotide-binding</keyword>
<dbReference type="GO" id="GO:0005524">
    <property type="term" value="F:ATP binding"/>
    <property type="evidence" value="ECO:0007669"/>
    <property type="project" value="UniProtKB-KW"/>
</dbReference>
<evidence type="ECO:0000256" key="1">
    <source>
        <dbReference type="PIRSR" id="PIRSR640198-1"/>
    </source>
</evidence>
<dbReference type="RefSeq" id="WP_066636409.1">
    <property type="nucleotide sequence ID" value="NZ_CP014989.1"/>
</dbReference>
<dbReference type="InterPro" id="IPR040198">
    <property type="entry name" value="Fido_containing"/>
</dbReference>
<dbReference type="PANTHER" id="PTHR13504">
    <property type="entry name" value="FIDO DOMAIN-CONTAINING PROTEIN DDB_G0283145"/>
    <property type="match status" value="1"/>
</dbReference>
<dbReference type="OrthoDB" id="9813719at2"/>
<keyword evidence="5" id="KW-1185">Reference proteome</keyword>
<evidence type="ECO:0000259" key="3">
    <source>
        <dbReference type="PROSITE" id="PS51459"/>
    </source>
</evidence>
<dbReference type="STRING" id="1758689.SGUI_0700"/>
<accession>A0A1B1N9J5</accession>
<dbReference type="Proteomes" id="UP000092482">
    <property type="component" value="Chromosome"/>
</dbReference>
<dbReference type="SUPFAM" id="SSF140931">
    <property type="entry name" value="Fic-like"/>
    <property type="match status" value="1"/>
</dbReference>
<dbReference type="EMBL" id="CP014989">
    <property type="protein sequence ID" value="ANS78096.1"/>
    <property type="molecule type" value="Genomic_DNA"/>
</dbReference>
<dbReference type="PROSITE" id="PS51459">
    <property type="entry name" value="FIDO"/>
    <property type="match status" value="1"/>
</dbReference>
<evidence type="ECO:0000256" key="2">
    <source>
        <dbReference type="PIRSR" id="PIRSR640198-2"/>
    </source>
</evidence>
<dbReference type="Gene3D" id="1.10.3290.10">
    <property type="entry name" value="Fido-like domain"/>
    <property type="match status" value="1"/>
</dbReference>
<dbReference type="Pfam" id="PF02661">
    <property type="entry name" value="Fic"/>
    <property type="match status" value="1"/>
</dbReference>
<feature type="active site" evidence="1">
    <location>
        <position position="224"/>
    </location>
</feature>
<evidence type="ECO:0000313" key="5">
    <source>
        <dbReference type="Proteomes" id="UP000092482"/>
    </source>
</evidence>
<feature type="binding site" evidence="2">
    <location>
        <begin position="228"/>
        <end position="235"/>
    </location>
    <ligand>
        <name>ATP</name>
        <dbReference type="ChEBI" id="CHEBI:30616"/>
    </ligand>
</feature>
<dbReference type="PATRIC" id="fig|1758689.4.peg.733"/>
<proteinExistence type="predicted"/>
<dbReference type="InterPro" id="IPR036597">
    <property type="entry name" value="Fido-like_dom_sf"/>
</dbReference>
<gene>
    <name evidence="4" type="ORF">SGUI_0700</name>
</gene>
<reference evidence="4 5" key="1">
    <citation type="submission" date="2016-03" db="EMBL/GenBank/DDBJ databases">
        <title>Shallow-sea hydrothermal system.</title>
        <authorList>
            <person name="Tang K."/>
        </authorList>
    </citation>
    <scope>NUCLEOTIDE SEQUENCE [LARGE SCALE GENOMIC DNA]</scope>
    <source>
        <strain evidence="4 5">JLT9</strain>
    </source>
</reference>
<name>A0A1B1N9J5_9MICO</name>
<dbReference type="PANTHER" id="PTHR13504:SF38">
    <property type="entry name" value="FIDO DOMAIN-CONTAINING PROTEIN"/>
    <property type="match status" value="1"/>
</dbReference>